<evidence type="ECO:0000313" key="1">
    <source>
        <dbReference type="EMBL" id="CAH1776853.1"/>
    </source>
</evidence>
<evidence type="ECO:0000313" key="2">
    <source>
        <dbReference type="Proteomes" id="UP000749559"/>
    </source>
</evidence>
<dbReference type="Proteomes" id="UP000749559">
    <property type="component" value="Unassembled WGS sequence"/>
</dbReference>
<dbReference type="SUPFAM" id="SSF50044">
    <property type="entry name" value="SH3-domain"/>
    <property type="match status" value="1"/>
</dbReference>
<reference evidence="1" key="1">
    <citation type="submission" date="2022-03" db="EMBL/GenBank/DDBJ databases">
        <authorList>
            <person name="Martin C."/>
        </authorList>
    </citation>
    <scope>NUCLEOTIDE SEQUENCE</scope>
</reference>
<dbReference type="InterPro" id="IPR036028">
    <property type="entry name" value="SH3-like_dom_sf"/>
</dbReference>
<accession>A0A8J1XLH8</accession>
<dbReference type="EMBL" id="CAIIXF020000002">
    <property type="protein sequence ID" value="CAH1776853.1"/>
    <property type="molecule type" value="Genomic_DNA"/>
</dbReference>
<name>A0A8J1XLH8_OWEFU</name>
<gene>
    <name evidence="1" type="ORF">OFUS_LOCUS3984</name>
</gene>
<comment type="caution">
    <text evidence="1">The sequence shown here is derived from an EMBL/GenBank/DDBJ whole genome shotgun (WGS) entry which is preliminary data.</text>
</comment>
<organism evidence="1 2">
    <name type="scientific">Owenia fusiformis</name>
    <name type="common">Polychaete worm</name>
    <dbReference type="NCBI Taxonomy" id="6347"/>
    <lineage>
        <taxon>Eukaryota</taxon>
        <taxon>Metazoa</taxon>
        <taxon>Spiralia</taxon>
        <taxon>Lophotrochozoa</taxon>
        <taxon>Annelida</taxon>
        <taxon>Polychaeta</taxon>
        <taxon>Sedentaria</taxon>
        <taxon>Canalipalpata</taxon>
        <taxon>Sabellida</taxon>
        <taxon>Oweniida</taxon>
        <taxon>Oweniidae</taxon>
        <taxon>Owenia</taxon>
    </lineage>
</organism>
<sequence>MLKMKITLGGLALVCLVNLACSAPVDSFGEKALKILEALETLKRGQDDEWHYYEAINSMEKAEQDGDLTFNEGKLLLLKLGNKNKEEKWVTGCYDIPGWNTYMCGWVPTGYFKLTPDSNNAYPKPEPAIYAQRR</sequence>
<keyword evidence="2" id="KW-1185">Reference proteome</keyword>
<dbReference type="AlphaFoldDB" id="A0A8J1XLH8"/>
<protein>
    <submittedName>
        <fullName evidence="1">Uncharacterized protein</fullName>
    </submittedName>
</protein>
<proteinExistence type="predicted"/>